<dbReference type="RefSeq" id="XP_042917135.1">
    <property type="nucleotide sequence ID" value="XM_043070462.1"/>
</dbReference>
<dbReference type="ExpressionAtlas" id="A0A2K3CYX9">
    <property type="expression patterns" value="baseline and differential"/>
</dbReference>
<name>A0A2K3CYX9_CHLRE</name>
<dbReference type="GeneID" id="5718330"/>
<dbReference type="PaxDb" id="3055-EDP03660"/>
<evidence type="ECO:0000313" key="3">
    <source>
        <dbReference type="Proteomes" id="UP000006906"/>
    </source>
</evidence>
<dbReference type="OrthoDB" id="10678899at2759"/>
<feature type="region of interest" description="Disordered" evidence="1">
    <location>
        <begin position="187"/>
        <end position="242"/>
    </location>
</feature>
<keyword evidence="3" id="KW-1185">Reference proteome</keyword>
<dbReference type="PANTHER" id="PTHR40613">
    <property type="match status" value="1"/>
</dbReference>
<protein>
    <submittedName>
        <fullName evidence="2">Uncharacterized protein</fullName>
    </submittedName>
</protein>
<accession>A0A2K3CYX9</accession>
<gene>
    <name evidence="2" type="ORF">CHLRE_14g633450v5</name>
</gene>
<dbReference type="Gramene" id="PNW73481">
    <property type="protein sequence ID" value="PNW73481"/>
    <property type="gene ID" value="CHLRE_14g633450v5"/>
</dbReference>
<evidence type="ECO:0000313" key="2">
    <source>
        <dbReference type="EMBL" id="PNW73481.1"/>
    </source>
</evidence>
<evidence type="ECO:0000256" key="1">
    <source>
        <dbReference type="SAM" id="MobiDB-lite"/>
    </source>
</evidence>
<dbReference type="KEGG" id="cre:CHLRE_14g633450v5"/>
<dbReference type="InParanoid" id="A0A2K3CYX9"/>
<feature type="compositionally biased region" description="Basic and acidic residues" evidence="1">
    <location>
        <begin position="231"/>
        <end position="240"/>
    </location>
</feature>
<dbReference type="EMBL" id="CM008975">
    <property type="protein sequence ID" value="PNW73481.1"/>
    <property type="molecule type" value="Genomic_DNA"/>
</dbReference>
<feature type="compositionally biased region" description="Low complexity" evidence="1">
    <location>
        <begin position="214"/>
        <end position="227"/>
    </location>
</feature>
<organism evidence="2 3">
    <name type="scientific">Chlamydomonas reinhardtii</name>
    <name type="common">Chlamydomonas smithii</name>
    <dbReference type="NCBI Taxonomy" id="3055"/>
    <lineage>
        <taxon>Eukaryota</taxon>
        <taxon>Viridiplantae</taxon>
        <taxon>Chlorophyta</taxon>
        <taxon>core chlorophytes</taxon>
        <taxon>Chlorophyceae</taxon>
        <taxon>CS clade</taxon>
        <taxon>Chlamydomonadales</taxon>
        <taxon>Chlamydomonadaceae</taxon>
        <taxon>Chlamydomonas</taxon>
    </lineage>
</organism>
<reference evidence="2 3" key="1">
    <citation type="journal article" date="2007" name="Science">
        <title>The Chlamydomonas genome reveals the evolution of key animal and plant functions.</title>
        <authorList>
            <person name="Merchant S.S."/>
            <person name="Prochnik S.E."/>
            <person name="Vallon O."/>
            <person name="Harris E.H."/>
            <person name="Karpowicz S.J."/>
            <person name="Witman G.B."/>
            <person name="Terry A."/>
            <person name="Salamov A."/>
            <person name="Fritz-Laylin L.K."/>
            <person name="Marechal-Drouard L."/>
            <person name="Marshall W.F."/>
            <person name="Qu L.H."/>
            <person name="Nelson D.R."/>
            <person name="Sanderfoot A.A."/>
            <person name="Spalding M.H."/>
            <person name="Kapitonov V.V."/>
            <person name="Ren Q."/>
            <person name="Ferris P."/>
            <person name="Lindquist E."/>
            <person name="Shapiro H."/>
            <person name="Lucas S.M."/>
            <person name="Grimwood J."/>
            <person name="Schmutz J."/>
            <person name="Cardol P."/>
            <person name="Cerutti H."/>
            <person name="Chanfreau G."/>
            <person name="Chen C.L."/>
            <person name="Cognat V."/>
            <person name="Croft M.T."/>
            <person name="Dent R."/>
            <person name="Dutcher S."/>
            <person name="Fernandez E."/>
            <person name="Fukuzawa H."/>
            <person name="Gonzalez-Ballester D."/>
            <person name="Gonzalez-Halphen D."/>
            <person name="Hallmann A."/>
            <person name="Hanikenne M."/>
            <person name="Hippler M."/>
            <person name="Inwood W."/>
            <person name="Jabbari K."/>
            <person name="Kalanon M."/>
            <person name="Kuras R."/>
            <person name="Lefebvre P.A."/>
            <person name="Lemaire S.D."/>
            <person name="Lobanov A.V."/>
            <person name="Lohr M."/>
            <person name="Manuell A."/>
            <person name="Meier I."/>
            <person name="Mets L."/>
            <person name="Mittag M."/>
            <person name="Mittelmeier T."/>
            <person name="Moroney J.V."/>
            <person name="Moseley J."/>
            <person name="Napoli C."/>
            <person name="Nedelcu A.M."/>
            <person name="Niyogi K."/>
            <person name="Novoselov S.V."/>
            <person name="Paulsen I.T."/>
            <person name="Pazour G."/>
            <person name="Purton S."/>
            <person name="Ral J.P."/>
            <person name="Riano-Pachon D.M."/>
            <person name="Riekhof W."/>
            <person name="Rymarquis L."/>
            <person name="Schroda M."/>
            <person name="Stern D."/>
            <person name="Umen J."/>
            <person name="Willows R."/>
            <person name="Wilson N."/>
            <person name="Zimmer S.L."/>
            <person name="Allmer J."/>
            <person name="Balk J."/>
            <person name="Bisova K."/>
            <person name="Chen C.J."/>
            <person name="Elias M."/>
            <person name="Gendler K."/>
            <person name="Hauser C."/>
            <person name="Lamb M.R."/>
            <person name="Ledford H."/>
            <person name="Long J.C."/>
            <person name="Minagawa J."/>
            <person name="Page M.D."/>
            <person name="Pan J."/>
            <person name="Pootakham W."/>
            <person name="Roje S."/>
            <person name="Rose A."/>
            <person name="Stahlberg E."/>
            <person name="Terauchi A.M."/>
            <person name="Yang P."/>
            <person name="Ball S."/>
            <person name="Bowler C."/>
            <person name="Dieckmann C.L."/>
            <person name="Gladyshev V.N."/>
            <person name="Green P."/>
            <person name="Jorgensen R."/>
            <person name="Mayfield S."/>
            <person name="Mueller-Roeber B."/>
            <person name="Rajamani S."/>
            <person name="Sayre R.T."/>
            <person name="Brokstein P."/>
            <person name="Dubchak I."/>
            <person name="Goodstein D."/>
            <person name="Hornick L."/>
            <person name="Huang Y.W."/>
            <person name="Jhaveri J."/>
            <person name="Luo Y."/>
            <person name="Martinez D."/>
            <person name="Ngau W.C."/>
            <person name="Otillar B."/>
            <person name="Poliakov A."/>
            <person name="Porter A."/>
            <person name="Szajkowski L."/>
            <person name="Werner G."/>
            <person name="Zhou K."/>
            <person name="Grigoriev I.V."/>
            <person name="Rokhsar D.S."/>
            <person name="Grossman A.R."/>
        </authorList>
    </citation>
    <scope>NUCLEOTIDE SEQUENCE [LARGE SCALE GENOMIC DNA]</scope>
    <source>
        <strain evidence="3">CC-503</strain>
    </source>
</reference>
<dbReference type="AlphaFoldDB" id="A0A2K3CYX9"/>
<sequence>MRGRAYLLFRLSSRFPPVPRLAGDPSKRHAALDDLFTLPGLDKETTTPYGDTAVHIVVKRCLKGSYFPDKQEVHNGQVLVAGRRCRDACRADYLSAALPALLQAGFDPNTPDAKGRTVAELLRVGLRDGRYSEDCWELLREAGREEEAEGLERLHAAMQHCLQLCHRLRRPPPPAAAHHHHLAGAAAAAAAHHVAGSTKHPQQQVPDSPPKQTAAAAMAGGSRPAAAVPDAPRKRARSEEPQVQMTFGRHAGKPLADMCVRDVRTLCEQAGMFDDQPQLRQHMLDLGLIQRTATAAAAAEFPSGYQPVWRVAPASPGEAQAAAVAVVSFGGKYAGQLLKDLPRLDRSYLDNFMCNPDKFSWAGRDKQELLRHLEVLELVRYSRSGQVEPVGPQGRSCCWWAHGFVECPQDYEYPEDFECEFPDTF</sequence>
<dbReference type="Proteomes" id="UP000006906">
    <property type="component" value="Chromosome 14"/>
</dbReference>
<proteinExistence type="predicted"/>
<dbReference type="PANTHER" id="PTHR40613:SF1">
    <property type="entry name" value="CYTOPLASMIC PROTEIN"/>
    <property type="match status" value="1"/>
</dbReference>